<feature type="compositionally biased region" description="Basic residues" evidence="1">
    <location>
        <begin position="127"/>
        <end position="143"/>
    </location>
</feature>
<sequence length="188" mass="21063">MVLGKTIACGAEVQARAARANPCTRRGRAATCTRQRSHGRSRVPFTLPCEGRPAGPCARRRRRRLPWGRPGGRLFWGLRDGRRPRRGRGPGASCPCRRGGRGRRRSLRDRGPGRRSHPGRLHDPGRSRRVHRRGRSLRGHLPGRSHGPGGRRGPGRSGRRGRRRGQGRLHHGAPPVRQRPWTSSRRPP</sequence>
<evidence type="ECO:0000313" key="2">
    <source>
        <dbReference type="EMBL" id="KAJ1525432.1"/>
    </source>
</evidence>
<proteinExistence type="predicted"/>
<accession>A0AAV7XH73</accession>
<evidence type="ECO:0000313" key="3">
    <source>
        <dbReference type="Proteomes" id="UP001075354"/>
    </source>
</evidence>
<evidence type="ECO:0000256" key="1">
    <source>
        <dbReference type="SAM" id="MobiDB-lite"/>
    </source>
</evidence>
<feature type="compositionally biased region" description="Basic residues" evidence="1">
    <location>
        <begin position="98"/>
        <end position="119"/>
    </location>
</feature>
<name>A0AAV7XH73_9NEOP</name>
<keyword evidence="3" id="KW-1185">Reference proteome</keyword>
<dbReference type="AlphaFoldDB" id="A0AAV7XH73"/>
<protein>
    <submittedName>
        <fullName evidence="2">Uncharacterized protein</fullName>
    </submittedName>
</protein>
<reference evidence="2" key="1">
    <citation type="submission" date="2022-12" db="EMBL/GenBank/DDBJ databases">
        <title>Chromosome-level genome assembly of the bean flower thrips Megalurothrips usitatus.</title>
        <authorList>
            <person name="Ma L."/>
            <person name="Liu Q."/>
            <person name="Li H."/>
            <person name="Cai W."/>
        </authorList>
    </citation>
    <scope>NUCLEOTIDE SEQUENCE</scope>
    <source>
        <strain evidence="2">Cailab_2022a</strain>
    </source>
</reference>
<dbReference type="EMBL" id="JAPTSV010000008">
    <property type="protein sequence ID" value="KAJ1525432.1"/>
    <property type="molecule type" value="Genomic_DNA"/>
</dbReference>
<comment type="caution">
    <text evidence="2">The sequence shown here is derived from an EMBL/GenBank/DDBJ whole genome shotgun (WGS) entry which is preliminary data.</text>
</comment>
<gene>
    <name evidence="2" type="ORF">ONE63_010244</name>
</gene>
<organism evidence="2 3">
    <name type="scientific">Megalurothrips usitatus</name>
    <name type="common">bean blossom thrips</name>
    <dbReference type="NCBI Taxonomy" id="439358"/>
    <lineage>
        <taxon>Eukaryota</taxon>
        <taxon>Metazoa</taxon>
        <taxon>Ecdysozoa</taxon>
        <taxon>Arthropoda</taxon>
        <taxon>Hexapoda</taxon>
        <taxon>Insecta</taxon>
        <taxon>Pterygota</taxon>
        <taxon>Neoptera</taxon>
        <taxon>Paraneoptera</taxon>
        <taxon>Thysanoptera</taxon>
        <taxon>Terebrantia</taxon>
        <taxon>Thripoidea</taxon>
        <taxon>Thripidae</taxon>
        <taxon>Megalurothrips</taxon>
    </lineage>
</organism>
<feature type="compositionally biased region" description="Basic residues" evidence="1">
    <location>
        <begin position="153"/>
        <end position="171"/>
    </location>
</feature>
<dbReference type="Proteomes" id="UP001075354">
    <property type="component" value="Chromosome 8"/>
</dbReference>
<feature type="region of interest" description="Disordered" evidence="1">
    <location>
        <begin position="32"/>
        <end position="188"/>
    </location>
</feature>